<dbReference type="GO" id="GO:0016747">
    <property type="term" value="F:acyltransferase activity, transferring groups other than amino-acyl groups"/>
    <property type="evidence" value="ECO:0007669"/>
    <property type="project" value="InterPro"/>
</dbReference>
<evidence type="ECO:0000313" key="4">
    <source>
        <dbReference type="Proteomes" id="UP000195321"/>
    </source>
</evidence>
<evidence type="ECO:0000313" key="3">
    <source>
        <dbReference type="EMBL" id="OUM46383.1"/>
    </source>
</evidence>
<dbReference type="EMBL" id="MWPX01000047">
    <property type="protein sequence ID" value="OUM46383.1"/>
    <property type="molecule type" value="Genomic_DNA"/>
</dbReference>
<gene>
    <name evidence="3" type="ORF">BW425_23945</name>
</gene>
<dbReference type="PROSITE" id="PS51186">
    <property type="entry name" value="GNAT"/>
    <property type="match status" value="1"/>
</dbReference>
<name>A0A1Y3MGS3_9BACI</name>
<dbReference type="Gene3D" id="3.40.630.30">
    <property type="match status" value="1"/>
</dbReference>
<dbReference type="InterPro" id="IPR016181">
    <property type="entry name" value="Acyl_CoA_acyltransferase"/>
</dbReference>
<dbReference type="CDD" id="cd04301">
    <property type="entry name" value="NAT_SF"/>
    <property type="match status" value="1"/>
</dbReference>
<keyword evidence="2" id="KW-0012">Acyltransferase</keyword>
<dbReference type="Proteomes" id="UP000195321">
    <property type="component" value="Unassembled WGS sequence"/>
</dbReference>
<evidence type="ECO:0000256" key="2">
    <source>
        <dbReference type="ARBA" id="ARBA00023315"/>
    </source>
</evidence>
<comment type="caution">
    <text evidence="3">The sequence shown here is derived from an EMBL/GenBank/DDBJ whole genome shotgun (WGS) entry which is preliminary data.</text>
</comment>
<keyword evidence="1 3" id="KW-0808">Transferase</keyword>
<dbReference type="InterPro" id="IPR050680">
    <property type="entry name" value="YpeA/RimI_acetyltransf"/>
</dbReference>
<dbReference type="PANTHER" id="PTHR43420:SF41">
    <property type="entry name" value="IAA ACETYLTRANSFERASE"/>
    <property type="match status" value="1"/>
</dbReference>
<dbReference type="RefSeq" id="WP_016116841.1">
    <property type="nucleotide sequence ID" value="NZ_CP189809.1"/>
</dbReference>
<accession>A0A1Y3MGS3</accession>
<dbReference type="Pfam" id="PF00583">
    <property type="entry name" value="Acetyltransf_1"/>
    <property type="match status" value="1"/>
</dbReference>
<dbReference type="PANTHER" id="PTHR43420">
    <property type="entry name" value="ACETYLTRANSFERASE"/>
    <property type="match status" value="1"/>
</dbReference>
<dbReference type="InterPro" id="IPR000182">
    <property type="entry name" value="GNAT_dom"/>
</dbReference>
<sequence>MIERANAEETTYILSNTVLSANEGIQNHGTISGGKAIQMMTGLIEKGAYYLVYKENDSIAGWILVGTNTDYFTEKEIGFIYDVYVLSEFRGKGISKKLIQAGIEELKRNGYEEVRLNVFSTNFAQEIYEKIGFTPLQTVMVYK</sequence>
<dbReference type="SUPFAM" id="SSF55729">
    <property type="entry name" value="Acyl-CoA N-acyltransferases (Nat)"/>
    <property type="match status" value="1"/>
</dbReference>
<organism evidence="3 4">
    <name type="scientific">Bacillus pseudomycoides</name>
    <dbReference type="NCBI Taxonomy" id="64104"/>
    <lineage>
        <taxon>Bacteria</taxon>
        <taxon>Bacillati</taxon>
        <taxon>Bacillota</taxon>
        <taxon>Bacilli</taxon>
        <taxon>Bacillales</taxon>
        <taxon>Bacillaceae</taxon>
        <taxon>Bacillus</taxon>
        <taxon>Bacillus cereus group</taxon>
    </lineage>
</organism>
<proteinExistence type="predicted"/>
<protein>
    <submittedName>
        <fullName evidence="3">GNAT family N-acetyltransferase</fullName>
    </submittedName>
</protein>
<reference evidence="3 4" key="1">
    <citation type="submission" date="2017-02" db="EMBL/GenBank/DDBJ databases">
        <title>Bacillus pseudomycoides isolate FSL K6-0042.</title>
        <authorList>
            <person name="Kovac J."/>
        </authorList>
    </citation>
    <scope>NUCLEOTIDE SEQUENCE [LARGE SCALE GENOMIC DNA]</scope>
    <source>
        <strain evidence="3 4">FSL K6-0042</strain>
    </source>
</reference>
<dbReference type="AlphaFoldDB" id="A0A1Y3MGS3"/>
<evidence type="ECO:0000256" key="1">
    <source>
        <dbReference type="ARBA" id="ARBA00022679"/>
    </source>
</evidence>